<organism evidence="3 4">
    <name type="scientific">Lutzomyia longipalpis</name>
    <name type="common">Sand fly</name>
    <dbReference type="NCBI Taxonomy" id="7200"/>
    <lineage>
        <taxon>Eukaryota</taxon>
        <taxon>Metazoa</taxon>
        <taxon>Ecdysozoa</taxon>
        <taxon>Arthropoda</taxon>
        <taxon>Hexapoda</taxon>
        <taxon>Insecta</taxon>
        <taxon>Pterygota</taxon>
        <taxon>Neoptera</taxon>
        <taxon>Endopterygota</taxon>
        <taxon>Diptera</taxon>
        <taxon>Nematocera</taxon>
        <taxon>Psychodoidea</taxon>
        <taxon>Psychodidae</taxon>
        <taxon>Lutzomyia</taxon>
        <taxon>Lutzomyia</taxon>
    </lineage>
</organism>
<dbReference type="AlphaFoldDB" id="A0A1B0EXJ0"/>
<proteinExistence type="predicted"/>
<keyword evidence="1" id="KW-0472">Membrane</keyword>
<protein>
    <submittedName>
        <fullName evidence="2">Putative membrane protein</fullName>
    </submittedName>
</protein>
<sequence>MLSDESFTCTVAEEFGVVWCTRSHLHRARDADRARNQLARQGLTLLVCLLAFVIVSAVPIDETVVGDVYEADNFNPQDPNSFFKLKKLKKLLLLG</sequence>
<dbReference type="EMBL" id="GITU01003976">
    <property type="protein sequence ID" value="MBC1172679.1"/>
    <property type="molecule type" value="Transcribed_RNA"/>
</dbReference>
<keyword evidence="1" id="KW-1133">Transmembrane helix</keyword>
<name>A0A1B0EXJ0_LUTLO</name>
<reference evidence="4" key="1">
    <citation type="submission" date="2012-05" db="EMBL/GenBank/DDBJ databases">
        <title>Whole Genome Assembly of Lutzomyia longipalpis.</title>
        <authorList>
            <person name="Richards S."/>
            <person name="Qu C."/>
            <person name="Dillon R."/>
            <person name="Worley K."/>
            <person name="Scherer S."/>
            <person name="Batterton M."/>
            <person name="Taylor A."/>
            <person name="Hawes A."/>
            <person name="Hernandez B."/>
            <person name="Kovar C."/>
            <person name="Mandapat C."/>
            <person name="Pham C."/>
            <person name="Qu C."/>
            <person name="Jing C."/>
            <person name="Bess C."/>
            <person name="Bandaranaike D."/>
            <person name="Ngo D."/>
            <person name="Ongeri F."/>
            <person name="Arias F."/>
            <person name="Lara F."/>
            <person name="Weissenberger G."/>
            <person name="Kamau G."/>
            <person name="Han H."/>
            <person name="Shen H."/>
            <person name="Dinh H."/>
            <person name="Khalil I."/>
            <person name="Jones J."/>
            <person name="Shafer J."/>
            <person name="Jayaseelan J."/>
            <person name="Quiroz J."/>
            <person name="Blankenburg K."/>
            <person name="Nguyen L."/>
            <person name="Jackson L."/>
            <person name="Francisco L."/>
            <person name="Tang L.-Y."/>
            <person name="Pu L.-L."/>
            <person name="Perales L."/>
            <person name="Lorensuhewa L."/>
            <person name="Munidasa M."/>
            <person name="Coyle M."/>
            <person name="Taylor M."/>
            <person name="Puazo M."/>
            <person name="Firestine M."/>
            <person name="Scheel M."/>
            <person name="Javaid M."/>
            <person name="Wang M."/>
            <person name="Li M."/>
            <person name="Tabassum N."/>
            <person name="Saada N."/>
            <person name="Osuji N."/>
            <person name="Aqrawi P."/>
            <person name="Fu Q."/>
            <person name="Thornton R."/>
            <person name="Raj R."/>
            <person name="Goodspeed R."/>
            <person name="Mata R."/>
            <person name="Najjar R."/>
            <person name="Gubbala S."/>
            <person name="Lee S."/>
            <person name="Denson S."/>
            <person name="Patil S."/>
            <person name="Macmil S."/>
            <person name="Qi S."/>
            <person name="Matskevitch T."/>
            <person name="Palculict T."/>
            <person name="Mathew T."/>
            <person name="Vee V."/>
            <person name="Velamala V."/>
            <person name="Korchina V."/>
            <person name="Cai W."/>
            <person name="Liu W."/>
            <person name="Dai W."/>
            <person name="Zou X."/>
            <person name="Zhu Y."/>
            <person name="Zhang Y."/>
            <person name="Wu Y.-Q."/>
            <person name="Xin Y."/>
            <person name="Nazarath L."/>
            <person name="Kovar C."/>
            <person name="Han Y."/>
            <person name="Muzny D."/>
            <person name="Gibbs R."/>
        </authorList>
    </citation>
    <scope>NUCLEOTIDE SEQUENCE [LARGE SCALE GENOMIC DNA]</scope>
    <source>
        <strain evidence="4">Jacobina</strain>
    </source>
</reference>
<dbReference type="Proteomes" id="UP000092461">
    <property type="component" value="Unassembled WGS sequence"/>
</dbReference>
<keyword evidence="1" id="KW-0812">Transmembrane</keyword>
<reference evidence="3" key="3">
    <citation type="submission" date="2020-05" db="UniProtKB">
        <authorList>
            <consortium name="EnsemblMetazoa"/>
        </authorList>
    </citation>
    <scope>IDENTIFICATION</scope>
    <source>
        <strain evidence="3">Jacobina</strain>
    </source>
</reference>
<reference evidence="2" key="2">
    <citation type="journal article" date="2020" name="BMC">
        <title>Leishmania infection induces a limited differential gene expression in the sand fly midgut.</title>
        <authorList>
            <person name="Coutinho-Abreu I.V."/>
            <person name="Serafim T.D."/>
            <person name="Meneses C."/>
            <person name="Kamhawi S."/>
            <person name="Oliveira F."/>
            <person name="Valenzuela J.G."/>
        </authorList>
    </citation>
    <scope>NUCLEOTIDE SEQUENCE</scope>
    <source>
        <strain evidence="2">Jacobina</strain>
        <tissue evidence="2">Midgut</tissue>
    </source>
</reference>
<evidence type="ECO:0000313" key="4">
    <source>
        <dbReference type="Proteomes" id="UP000092461"/>
    </source>
</evidence>
<feature type="transmembrane region" description="Helical" evidence="1">
    <location>
        <begin position="43"/>
        <end position="60"/>
    </location>
</feature>
<accession>A0A1B0EXJ0</accession>
<dbReference type="EMBL" id="AJWK01034106">
    <property type="status" value="NOT_ANNOTATED_CDS"/>
    <property type="molecule type" value="Genomic_DNA"/>
</dbReference>
<keyword evidence="4" id="KW-1185">Reference proteome</keyword>
<dbReference type="VEuPathDB" id="VectorBase:LLONM1_011464"/>
<evidence type="ECO:0000256" key="1">
    <source>
        <dbReference type="SAM" id="Phobius"/>
    </source>
</evidence>
<evidence type="ECO:0000313" key="3">
    <source>
        <dbReference type="EnsemblMetazoa" id="LLOJ009784-PA"/>
    </source>
</evidence>
<dbReference type="VEuPathDB" id="VectorBase:LLOJ009784"/>
<dbReference type="EnsemblMetazoa" id="LLOJ009784-RA">
    <property type="protein sequence ID" value="LLOJ009784-PA"/>
    <property type="gene ID" value="LLOJ009784"/>
</dbReference>
<evidence type="ECO:0000313" key="2">
    <source>
        <dbReference type="EMBL" id="MBC1172679.1"/>
    </source>
</evidence>